<dbReference type="GO" id="GO:0005459">
    <property type="term" value="F:UDP-galactose transmembrane transporter activity"/>
    <property type="evidence" value="ECO:0007669"/>
    <property type="project" value="TreeGrafter"/>
</dbReference>
<dbReference type="RefSeq" id="XP_067693163.1">
    <property type="nucleotide sequence ID" value="XM_067835130.1"/>
</dbReference>
<dbReference type="Pfam" id="PF08449">
    <property type="entry name" value="UAA"/>
    <property type="match status" value="1"/>
</dbReference>
<evidence type="ECO:0000256" key="6">
    <source>
        <dbReference type="ARBA" id="ARBA00023136"/>
    </source>
</evidence>
<keyword evidence="3 8" id="KW-0812">Transmembrane</keyword>
<name>A0A836GV20_LEIEN</name>
<feature type="region of interest" description="Disordered" evidence="7">
    <location>
        <begin position="263"/>
        <end position="284"/>
    </location>
</feature>
<evidence type="ECO:0000256" key="2">
    <source>
        <dbReference type="ARBA" id="ARBA00022448"/>
    </source>
</evidence>
<dbReference type="EMBL" id="JAFHKP010000022">
    <property type="protein sequence ID" value="KAG5479634.1"/>
    <property type="molecule type" value="Genomic_DNA"/>
</dbReference>
<feature type="region of interest" description="Disordered" evidence="7">
    <location>
        <begin position="490"/>
        <end position="544"/>
    </location>
</feature>
<feature type="transmembrane region" description="Helical" evidence="8">
    <location>
        <begin position="51"/>
        <end position="71"/>
    </location>
</feature>
<evidence type="ECO:0000256" key="1">
    <source>
        <dbReference type="ARBA" id="ARBA00004477"/>
    </source>
</evidence>
<dbReference type="KEGG" id="lenr:94170640"/>
<dbReference type="GO" id="GO:0005789">
    <property type="term" value="C:endoplasmic reticulum membrane"/>
    <property type="evidence" value="ECO:0007669"/>
    <property type="project" value="UniProtKB-SubCell"/>
</dbReference>
<feature type="transmembrane region" description="Helical" evidence="8">
    <location>
        <begin position="319"/>
        <end position="340"/>
    </location>
</feature>
<feature type="compositionally biased region" description="Low complexity" evidence="7">
    <location>
        <begin position="22"/>
        <end position="38"/>
    </location>
</feature>
<keyword evidence="6 8" id="KW-0472">Membrane</keyword>
<dbReference type="Proteomes" id="UP000674179">
    <property type="component" value="Chromosome 22"/>
</dbReference>
<keyword evidence="10" id="KW-1185">Reference proteome</keyword>
<comment type="caution">
    <text evidence="9">The sequence shown here is derived from an EMBL/GenBank/DDBJ whole genome shotgun (WGS) entry which is preliminary data.</text>
</comment>
<evidence type="ECO:0000313" key="10">
    <source>
        <dbReference type="Proteomes" id="UP000674179"/>
    </source>
</evidence>
<proteinExistence type="predicted"/>
<evidence type="ECO:0000313" key="9">
    <source>
        <dbReference type="EMBL" id="KAG5479634.1"/>
    </source>
</evidence>
<reference evidence="9 10" key="1">
    <citation type="submission" date="2021-02" db="EMBL/GenBank/DDBJ databases">
        <title>Leishmania (Mundinia) enrietti genome sequencing and assembly.</title>
        <authorList>
            <person name="Almutairi H."/>
            <person name="Gatherer D."/>
        </authorList>
    </citation>
    <scope>NUCLEOTIDE SEQUENCE [LARGE SCALE GENOMIC DNA]</scope>
    <source>
        <strain evidence="9">CUR178</strain>
    </source>
</reference>
<evidence type="ECO:0000256" key="8">
    <source>
        <dbReference type="SAM" id="Phobius"/>
    </source>
</evidence>
<protein>
    <recommendedName>
        <fullName evidence="11">UDP-galactose transporter</fullName>
    </recommendedName>
</protein>
<organism evidence="9 10">
    <name type="scientific">Leishmania enriettii</name>
    <dbReference type="NCBI Taxonomy" id="5663"/>
    <lineage>
        <taxon>Eukaryota</taxon>
        <taxon>Discoba</taxon>
        <taxon>Euglenozoa</taxon>
        <taxon>Kinetoplastea</taxon>
        <taxon>Metakinetoplastina</taxon>
        <taxon>Trypanosomatida</taxon>
        <taxon>Trypanosomatidae</taxon>
        <taxon>Leishmaniinae</taxon>
        <taxon>Leishmania</taxon>
    </lineage>
</organism>
<feature type="transmembrane region" description="Helical" evidence="8">
    <location>
        <begin position="238"/>
        <end position="258"/>
    </location>
</feature>
<dbReference type="PANTHER" id="PTHR10778">
    <property type="entry name" value="SOLUTE CARRIER FAMILY 35 MEMBER B"/>
    <property type="match status" value="1"/>
</dbReference>
<keyword evidence="2" id="KW-0813">Transport</keyword>
<dbReference type="GO" id="GO:0005460">
    <property type="term" value="F:UDP-glucose transmembrane transporter activity"/>
    <property type="evidence" value="ECO:0007669"/>
    <property type="project" value="TreeGrafter"/>
</dbReference>
<keyword evidence="5 8" id="KW-1133">Transmembrane helix</keyword>
<dbReference type="InterPro" id="IPR013657">
    <property type="entry name" value="SCL35B1-4/HUT1"/>
</dbReference>
<dbReference type="GO" id="GO:0000139">
    <property type="term" value="C:Golgi membrane"/>
    <property type="evidence" value="ECO:0007669"/>
    <property type="project" value="TreeGrafter"/>
</dbReference>
<comment type="subcellular location">
    <subcellularLocation>
        <location evidence="1">Endoplasmic reticulum membrane</location>
        <topology evidence="1">Multi-pass membrane protein</topology>
    </subcellularLocation>
</comment>
<feature type="transmembrane region" description="Helical" evidence="8">
    <location>
        <begin position="278"/>
        <end position="298"/>
    </location>
</feature>
<dbReference type="AlphaFoldDB" id="A0A836GV20"/>
<feature type="region of interest" description="Disordered" evidence="7">
    <location>
        <begin position="1"/>
        <end position="38"/>
    </location>
</feature>
<evidence type="ECO:0000256" key="5">
    <source>
        <dbReference type="ARBA" id="ARBA00022989"/>
    </source>
</evidence>
<evidence type="ECO:0008006" key="11">
    <source>
        <dbReference type="Google" id="ProtNLM"/>
    </source>
</evidence>
<sequence length="587" mass="61388">MPFDGSCAGGGKPQSFPAPQPASVKRSATSATSSRSGVATGMFGEPSKIRLLAQMLLCVVGINLCFGWWSVKQERAITQPYFIADSAFAASMVEAAAANSDARRAAAVAAAKSNAPPGKPTPVYLSTVYGISLSQTLAGAIVSAMLLGADSLLRRSMRRRQPTELIQRQGTALSRRDVPEMLVMGFSNILGTSLGHAAMRRLSYPVALTAKMGKMLPVMLVGFTWYRIRYPPKKVASCLLITGGVIGFFLLENRIVGAPKAFSPATAGSSSTDSTTKGGASSSSSSLLGITLVLLNLLMDGYTNSTQDILVKRYRWSGVSLMLRTNLVSVLCALLLLFTLEFGEQPWLWLTSFSHYAVASAARRFPVSSSALGRSPGASTGLPGAGPAASVVPFHDLSYFLAFLVHCPEARHDVLLISLLSALGQLFIFHTITIFGTLTLTAMTLLRKGGSVLLSIVVHGHHLQSGQWISLGAVFSGILLDGYINIREGSPPRGPAAKKGTGVGGHEQHAQKGAAPHGLPATPSSSVCSRTAPTSGRPAPEGARAILKNKSEAADAAATAVAGVRALRSIAVASTVTASQSPKAKTQ</sequence>
<dbReference type="PANTHER" id="PTHR10778:SF10">
    <property type="entry name" value="SOLUTE CARRIER FAMILY 35 MEMBER B1"/>
    <property type="match status" value="1"/>
</dbReference>
<evidence type="ECO:0000256" key="4">
    <source>
        <dbReference type="ARBA" id="ARBA00022824"/>
    </source>
</evidence>
<dbReference type="OrthoDB" id="1601at2759"/>
<keyword evidence="4" id="KW-0256">Endoplasmic reticulum</keyword>
<evidence type="ECO:0000256" key="3">
    <source>
        <dbReference type="ARBA" id="ARBA00022692"/>
    </source>
</evidence>
<evidence type="ECO:0000256" key="7">
    <source>
        <dbReference type="SAM" id="MobiDB-lite"/>
    </source>
</evidence>
<dbReference type="GeneID" id="94170640"/>
<feature type="compositionally biased region" description="Polar residues" evidence="7">
    <location>
        <begin position="522"/>
        <end position="534"/>
    </location>
</feature>
<gene>
    <name evidence="9" type="ORF">CUR178_03396</name>
</gene>
<accession>A0A836GV20</accession>